<dbReference type="PRINTS" id="PR01874">
    <property type="entry name" value="DNAREPAIRADA"/>
</dbReference>
<dbReference type="InterPro" id="IPR027417">
    <property type="entry name" value="P-loop_NTPase"/>
</dbReference>
<accession>A0A239GPI0</accession>
<dbReference type="EMBL" id="FZOD01000014">
    <property type="protein sequence ID" value="SNS69994.1"/>
    <property type="molecule type" value="Genomic_DNA"/>
</dbReference>
<dbReference type="SUPFAM" id="SSF52540">
    <property type="entry name" value="P-loop containing nucleoside triphosphate hydrolases"/>
    <property type="match status" value="1"/>
</dbReference>
<organism evidence="1 2">
    <name type="scientific">Streptosporangium subroseum</name>
    <dbReference type="NCBI Taxonomy" id="106412"/>
    <lineage>
        <taxon>Bacteria</taxon>
        <taxon>Bacillati</taxon>
        <taxon>Actinomycetota</taxon>
        <taxon>Actinomycetes</taxon>
        <taxon>Streptosporangiales</taxon>
        <taxon>Streptosporangiaceae</taxon>
        <taxon>Streptosporangium</taxon>
    </lineage>
</organism>
<name>A0A239GPI0_9ACTN</name>
<dbReference type="Gene3D" id="3.40.50.300">
    <property type="entry name" value="P-loop containing nucleotide triphosphate hydrolases"/>
    <property type="match status" value="1"/>
</dbReference>
<sequence length="252" mass="28212">MVLGSIFARFVLPPFHRISDEFVFATRKAVRRIMREIPHPCEVHAMATTPASQASVEDLNYPAGSLVLLAGLPGAGKSTLLDRLYGLHGDEREPVHTGEAWVIDSRQSRNWWARYLGPIPPRARIPIVHATHVWRIARALLGGHSVVAHTRGTWPHILYGFAWLARRVGSEVHLIMLDVEPRIAREGQRSRGRVVTGATFARHCRRWRVLIGRARGGALPPATGVVVLDRPAANLLRAIRFDERRGGEQDER</sequence>
<reference evidence="1 2" key="1">
    <citation type="submission" date="2017-06" db="EMBL/GenBank/DDBJ databases">
        <authorList>
            <person name="Kim H.J."/>
            <person name="Triplett B.A."/>
        </authorList>
    </citation>
    <scope>NUCLEOTIDE SEQUENCE [LARGE SCALE GENOMIC DNA]</scope>
    <source>
        <strain evidence="1 2">CGMCC 4.2132</strain>
    </source>
</reference>
<evidence type="ECO:0000313" key="1">
    <source>
        <dbReference type="EMBL" id="SNS69994.1"/>
    </source>
</evidence>
<keyword evidence="2" id="KW-1185">Reference proteome</keyword>
<dbReference type="AlphaFoldDB" id="A0A239GPI0"/>
<evidence type="ECO:0008006" key="3">
    <source>
        <dbReference type="Google" id="ProtNLM"/>
    </source>
</evidence>
<dbReference type="Proteomes" id="UP000198282">
    <property type="component" value="Unassembled WGS sequence"/>
</dbReference>
<protein>
    <recommendedName>
        <fullName evidence="3">AAA domain-containing protein</fullName>
    </recommendedName>
</protein>
<gene>
    <name evidence="1" type="ORF">SAMN05216276_101451</name>
</gene>
<proteinExistence type="predicted"/>
<evidence type="ECO:0000313" key="2">
    <source>
        <dbReference type="Proteomes" id="UP000198282"/>
    </source>
</evidence>